<evidence type="ECO:0000313" key="1">
    <source>
        <dbReference type="EMBL" id="PUX23212.1"/>
    </source>
</evidence>
<dbReference type="RefSeq" id="WP_077568570.1">
    <property type="nucleotide sequence ID" value="NZ_CP187984.1"/>
</dbReference>
<dbReference type="AlphaFoldDB" id="A0A2T7B697"/>
<protein>
    <submittedName>
        <fullName evidence="1">Uncharacterized protein</fullName>
    </submittedName>
</protein>
<reference evidence="1" key="1">
    <citation type="submission" date="2016-12" db="EMBL/GenBank/DDBJ databases">
        <title>Analysis of the Molecular Diversity Among Cronobacter Species Isolated from Filth Flies Using a Pan Genomic DNA Microarray.</title>
        <authorList>
            <person name="Pava-Ripoll M."/>
            <person name="Tall B."/>
            <person name="Farber J."/>
            <person name="Fanning S."/>
            <person name="Lehner A."/>
            <person name="Stephan R."/>
            <person name="Pagotto F."/>
            <person name="Iverson C."/>
            <person name="Ziobro G."/>
            <person name="Miller A."/>
            <person name="Pearson R."/>
            <person name="Yan Q."/>
            <person name="Kim M."/>
            <person name="Jeong S."/>
            <person name="Park J."/>
            <person name="Jun S."/>
            <person name="Choi H."/>
            <person name="Chung T."/>
            <person name="Yoo Y."/>
            <person name="Park E."/>
            <person name="Hwang S."/>
            <person name="Lee B."/>
            <person name="Sathyamoorthy V."/>
            <person name="Carter L."/>
            <person name="Mammel M."/>
            <person name="Jackson S."/>
            <person name="Kothary M."/>
            <person name="Patel I."/>
            <person name="Grim C."/>
            <person name="Gopinath G."/>
            <person name="Gangiredla J."/>
            <person name="Chase H."/>
        </authorList>
    </citation>
    <scope>NUCLEOTIDE SEQUENCE [LARGE SCALE GENOMIC DNA]</scope>
    <source>
        <strain evidence="1">MOD1-Sh41s</strain>
    </source>
</reference>
<proteinExistence type="predicted"/>
<name>A0A2T7B697_9ENTR</name>
<accession>A0A2T7B697</accession>
<comment type="caution">
    <text evidence="1">The sequence shown here is derived from an EMBL/GenBank/DDBJ whole genome shotgun (WGS) entry which is preliminary data.</text>
</comment>
<organism evidence="1">
    <name type="scientific">Cronobacter turicensis</name>
    <dbReference type="NCBI Taxonomy" id="413502"/>
    <lineage>
        <taxon>Bacteria</taxon>
        <taxon>Pseudomonadati</taxon>
        <taxon>Pseudomonadota</taxon>
        <taxon>Gammaproteobacteria</taxon>
        <taxon>Enterobacterales</taxon>
        <taxon>Enterobacteriaceae</taxon>
        <taxon>Cronobacter</taxon>
    </lineage>
</organism>
<sequence length="219" mass="25546">MSGRRIFPVRIASVQEGRSRFHSRAQRDLISLLKAHVPLLTSLDGAPGVDDYPWCFALVFRRRYYLGAFLTGGRDDVTLLALVSPLRHQAFLRHAAQRQSLAFWLARILCLRVEEHPRIGESRAVRQWVRALRWSFAPRWVRGCMHHARRFGRRSVALLREQCAADYRLGPEAGVDAMPWRDWPECAAEANYFWIWRQSRHGKYIDAQRIAITQTGRQR</sequence>
<dbReference type="EMBL" id="MSAG01000013">
    <property type="protein sequence ID" value="PUX23212.1"/>
    <property type="molecule type" value="Genomic_DNA"/>
</dbReference>
<dbReference type="OrthoDB" id="6518583at2"/>
<gene>
    <name evidence="1" type="ORF">BS411_08345</name>
</gene>